<dbReference type="Pfam" id="PF03466">
    <property type="entry name" value="LysR_substrate"/>
    <property type="match status" value="1"/>
</dbReference>
<dbReference type="InterPro" id="IPR000847">
    <property type="entry name" value="LysR_HTH_N"/>
</dbReference>
<dbReference type="Gene3D" id="3.40.190.10">
    <property type="entry name" value="Periplasmic binding protein-like II"/>
    <property type="match status" value="2"/>
</dbReference>
<protein>
    <submittedName>
        <fullName evidence="6">Transcriptional regulator, LysR family</fullName>
    </submittedName>
</protein>
<comment type="similarity">
    <text evidence="1">Belongs to the LysR transcriptional regulatory family.</text>
</comment>
<dbReference type="EMBL" id="FOFG01000009">
    <property type="protein sequence ID" value="SEQ96246.1"/>
    <property type="molecule type" value="Genomic_DNA"/>
</dbReference>
<organism evidence="6 7">
    <name type="scientific">Faunimonas pinastri</name>
    <dbReference type="NCBI Taxonomy" id="1855383"/>
    <lineage>
        <taxon>Bacteria</taxon>
        <taxon>Pseudomonadati</taxon>
        <taxon>Pseudomonadota</taxon>
        <taxon>Alphaproteobacteria</taxon>
        <taxon>Hyphomicrobiales</taxon>
        <taxon>Afifellaceae</taxon>
        <taxon>Faunimonas</taxon>
    </lineage>
</organism>
<dbReference type="GO" id="GO:0032993">
    <property type="term" value="C:protein-DNA complex"/>
    <property type="evidence" value="ECO:0007669"/>
    <property type="project" value="TreeGrafter"/>
</dbReference>
<keyword evidence="4" id="KW-0804">Transcription</keyword>
<dbReference type="Pfam" id="PF00126">
    <property type="entry name" value="HTH_1"/>
    <property type="match status" value="1"/>
</dbReference>
<dbReference type="SUPFAM" id="SSF53850">
    <property type="entry name" value="Periplasmic binding protein-like II"/>
    <property type="match status" value="1"/>
</dbReference>
<dbReference type="SUPFAM" id="SSF46785">
    <property type="entry name" value="Winged helix' DNA-binding domain"/>
    <property type="match status" value="1"/>
</dbReference>
<evidence type="ECO:0000313" key="6">
    <source>
        <dbReference type="EMBL" id="SEQ96246.1"/>
    </source>
</evidence>
<name>A0A1H9KAK5_9HYPH</name>
<dbReference type="InterPro" id="IPR005119">
    <property type="entry name" value="LysR_subst-bd"/>
</dbReference>
<feature type="domain" description="HTH lysR-type" evidence="5">
    <location>
        <begin position="16"/>
        <end position="73"/>
    </location>
</feature>
<reference evidence="6 7" key="1">
    <citation type="submission" date="2016-10" db="EMBL/GenBank/DDBJ databases">
        <authorList>
            <person name="de Groot N.N."/>
        </authorList>
    </citation>
    <scope>NUCLEOTIDE SEQUENCE [LARGE SCALE GENOMIC DNA]</scope>
    <source>
        <strain evidence="6 7">A52C2</strain>
    </source>
</reference>
<dbReference type="FunFam" id="1.10.10.10:FF:000001">
    <property type="entry name" value="LysR family transcriptional regulator"/>
    <property type="match status" value="1"/>
</dbReference>
<accession>A0A1H9KAK5</accession>
<keyword evidence="2" id="KW-0805">Transcription regulation</keyword>
<keyword evidence="3" id="KW-0238">DNA-binding</keyword>
<dbReference type="GO" id="GO:0003677">
    <property type="term" value="F:DNA binding"/>
    <property type="evidence" value="ECO:0007669"/>
    <property type="project" value="UniProtKB-KW"/>
</dbReference>
<evidence type="ECO:0000259" key="5">
    <source>
        <dbReference type="PROSITE" id="PS50931"/>
    </source>
</evidence>
<keyword evidence="7" id="KW-1185">Reference proteome</keyword>
<dbReference type="PANTHER" id="PTHR30346:SF0">
    <property type="entry name" value="HCA OPERON TRANSCRIPTIONAL ACTIVATOR HCAR"/>
    <property type="match status" value="1"/>
</dbReference>
<dbReference type="AlphaFoldDB" id="A0A1H9KAK5"/>
<dbReference type="RefSeq" id="WP_238858324.1">
    <property type="nucleotide sequence ID" value="NZ_FOFG01000009.1"/>
</dbReference>
<dbReference type="PROSITE" id="PS50931">
    <property type="entry name" value="HTH_LYSR"/>
    <property type="match status" value="1"/>
</dbReference>
<evidence type="ECO:0000256" key="3">
    <source>
        <dbReference type="ARBA" id="ARBA00023125"/>
    </source>
</evidence>
<dbReference type="GO" id="GO:0003700">
    <property type="term" value="F:DNA-binding transcription factor activity"/>
    <property type="evidence" value="ECO:0007669"/>
    <property type="project" value="InterPro"/>
</dbReference>
<proteinExistence type="inferred from homology"/>
<dbReference type="Gene3D" id="1.10.10.10">
    <property type="entry name" value="Winged helix-like DNA-binding domain superfamily/Winged helix DNA-binding domain"/>
    <property type="match status" value="1"/>
</dbReference>
<dbReference type="Proteomes" id="UP000199647">
    <property type="component" value="Unassembled WGS sequence"/>
</dbReference>
<dbReference type="PANTHER" id="PTHR30346">
    <property type="entry name" value="TRANSCRIPTIONAL DUAL REGULATOR HCAR-RELATED"/>
    <property type="match status" value="1"/>
</dbReference>
<evidence type="ECO:0000256" key="4">
    <source>
        <dbReference type="ARBA" id="ARBA00023163"/>
    </source>
</evidence>
<evidence type="ECO:0000256" key="2">
    <source>
        <dbReference type="ARBA" id="ARBA00023015"/>
    </source>
</evidence>
<dbReference type="InterPro" id="IPR036390">
    <property type="entry name" value="WH_DNA-bd_sf"/>
</dbReference>
<evidence type="ECO:0000313" key="7">
    <source>
        <dbReference type="Proteomes" id="UP000199647"/>
    </source>
</evidence>
<dbReference type="STRING" id="1855383.SAMN05216548_109140"/>
<evidence type="ECO:0000256" key="1">
    <source>
        <dbReference type="ARBA" id="ARBA00009437"/>
    </source>
</evidence>
<dbReference type="InterPro" id="IPR036388">
    <property type="entry name" value="WH-like_DNA-bd_sf"/>
</dbReference>
<sequence>MDKVIRSQAWGGPQTLTFRQFRYFIAVAEAESVSRAAQEIGISQSAITAAVQALELEIGATLFVRHQKGVRLTHEGHQLLRHARSIMAAVADARRAVSVRPEEVSGELNLGVTRMVSGYYLADLLARFSRVFRQVRVRVVEEERSYLEHLLVNGELDVGLLLVSNLGDRQALETELLVRSPWRVWLPARHRLLDSSVLTLAEVAAEGVIMLTMDELAETTSRYWAEAGLRPRIVLKTSSVEAVRSLVGTGVGIATLPDMAYRPWSLEGDRLEARHLSDPVPSVDVGLVWRRGAPLSTTAWHFIEMCREYSPRQSTQRL</sequence>
<gene>
    <name evidence="6" type="ORF">SAMN05216548_109140</name>
</gene>
<dbReference type="PRINTS" id="PR00039">
    <property type="entry name" value="HTHLYSR"/>
</dbReference>